<dbReference type="OrthoDB" id="9788959at2"/>
<evidence type="ECO:0000256" key="1">
    <source>
        <dbReference type="ARBA" id="ARBA00008791"/>
    </source>
</evidence>
<dbReference type="Proteomes" id="UP000001508">
    <property type="component" value="Chromosome"/>
</dbReference>
<dbReference type="KEGG" id="dak:DaAHT2_0270"/>
<name>D6Z6M2_DESAT</name>
<keyword evidence="4" id="KW-1185">Reference proteome</keyword>
<dbReference type="HOGENOM" id="CLU_049301_11_1_7"/>
<evidence type="ECO:0000259" key="2">
    <source>
        <dbReference type="Pfam" id="PF00582"/>
    </source>
</evidence>
<protein>
    <submittedName>
        <fullName evidence="3">UspA domain protein</fullName>
    </submittedName>
</protein>
<dbReference type="EMBL" id="CP001940">
    <property type="protein sequence ID" value="ADH84981.1"/>
    <property type="molecule type" value="Genomic_DNA"/>
</dbReference>
<dbReference type="CDD" id="cd00293">
    <property type="entry name" value="USP-like"/>
    <property type="match status" value="1"/>
</dbReference>
<dbReference type="PANTHER" id="PTHR46268">
    <property type="entry name" value="STRESS RESPONSE PROTEIN NHAX"/>
    <property type="match status" value="1"/>
</dbReference>
<dbReference type="Gene3D" id="3.40.50.620">
    <property type="entry name" value="HUPs"/>
    <property type="match status" value="1"/>
</dbReference>
<sequence length="140" mass="14876">MNFLVPHDGSEHAFRALEEAVKLSQKLGGETNIEVLIVVPDLCLVDVGIDECNIITNTLYKEAQGIKAKINEKLASLGTKAEVRIEAGSEVDSILKCADGCQADFIVIGAAGKHGSGRGRLGSVADKVVSKSDRSVMIIR</sequence>
<comment type="similarity">
    <text evidence="1">Belongs to the universal stress protein A family.</text>
</comment>
<evidence type="ECO:0000313" key="4">
    <source>
        <dbReference type="Proteomes" id="UP000001508"/>
    </source>
</evidence>
<dbReference type="STRING" id="589865.DaAHT2_0270"/>
<evidence type="ECO:0000313" key="3">
    <source>
        <dbReference type="EMBL" id="ADH84981.1"/>
    </source>
</evidence>
<dbReference type="AlphaFoldDB" id="D6Z6M2"/>
<gene>
    <name evidence="3" type="ordered locus">DaAHT2_0270</name>
</gene>
<dbReference type="InterPro" id="IPR006016">
    <property type="entry name" value="UspA"/>
</dbReference>
<accession>D6Z6M2</accession>
<reference evidence="4" key="1">
    <citation type="submission" date="2010-02" db="EMBL/GenBank/DDBJ databases">
        <title>Complete sequence of Desulfurivibrio alkaliphilus AHT2.</title>
        <authorList>
            <consortium name="US DOE Joint Genome Institute"/>
            <person name="Pitluck S."/>
            <person name="Chertkov O."/>
            <person name="Detter J.C."/>
            <person name="Han C."/>
            <person name="Tapia R."/>
            <person name="Larimer F."/>
            <person name="Land M."/>
            <person name="Hauser L."/>
            <person name="Kyrpides N."/>
            <person name="Mikhailova N."/>
            <person name="Sorokin D.Y."/>
            <person name="Muyzer G."/>
            <person name="Woyke T."/>
        </authorList>
    </citation>
    <scope>NUCLEOTIDE SEQUENCE [LARGE SCALE GENOMIC DNA]</scope>
    <source>
        <strain evidence="4">DSM 19089 / UNIQEM U267 / AHT2</strain>
    </source>
</reference>
<dbReference type="PANTHER" id="PTHR46268:SF6">
    <property type="entry name" value="UNIVERSAL STRESS PROTEIN UP12"/>
    <property type="match status" value="1"/>
</dbReference>
<dbReference type="InterPro" id="IPR014729">
    <property type="entry name" value="Rossmann-like_a/b/a_fold"/>
</dbReference>
<dbReference type="PRINTS" id="PR01438">
    <property type="entry name" value="UNVRSLSTRESS"/>
</dbReference>
<dbReference type="eggNOG" id="COG0589">
    <property type="taxonomic scope" value="Bacteria"/>
</dbReference>
<dbReference type="RefSeq" id="WP_013162512.1">
    <property type="nucleotide sequence ID" value="NC_014216.1"/>
</dbReference>
<dbReference type="Pfam" id="PF00582">
    <property type="entry name" value="Usp"/>
    <property type="match status" value="1"/>
</dbReference>
<feature type="domain" description="UspA" evidence="2">
    <location>
        <begin position="2"/>
        <end position="140"/>
    </location>
</feature>
<dbReference type="InParanoid" id="D6Z6M2"/>
<organism evidence="3 4">
    <name type="scientific">Desulfurivibrio alkaliphilus (strain DSM 19089 / UNIQEM U267 / AHT2)</name>
    <dbReference type="NCBI Taxonomy" id="589865"/>
    <lineage>
        <taxon>Bacteria</taxon>
        <taxon>Pseudomonadati</taxon>
        <taxon>Thermodesulfobacteriota</taxon>
        <taxon>Desulfobulbia</taxon>
        <taxon>Desulfobulbales</taxon>
        <taxon>Desulfobulbaceae</taxon>
        <taxon>Desulfurivibrio</taxon>
    </lineage>
</organism>
<dbReference type="InterPro" id="IPR006015">
    <property type="entry name" value="Universal_stress_UspA"/>
</dbReference>
<proteinExistence type="inferred from homology"/>
<dbReference type="SUPFAM" id="SSF52402">
    <property type="entry name" value="Adenine nucleotide alpha hydrolases-like"/>
    <property type="match status" value="1"/>
</dbReference>